<organism evidence="1 2">
    <name type="scientific">Wandonia haliotis</name>
    <dbReference type="NCBI Taxonomy" id="574963"/>
    <lineage>
        <taxon>Bacteria</taxon>
        <taxon>Pseudomonadati</taxon>
        <taxon>Bacteroidota</taxon>
        <taxon>Flavobacteriia</taxon>
        <taxon>Flavobacteriales</taxon>
        <taxon>Crocinitomicaceae</taxon>
        <taxon>Wandonia</taxon>
    </lineage>
</organism>
<dbReference type="EMBL" id="BAAAFH010000003">
    <property type="protein sequence ID" value="GAA0874753.1"/>
    <property type="molecule type" value="Genomic_DNA"/>
</dbReference>
<reference evidence="1 2" key="1">
    <citation type="journal article" date="2019" name="Int. J. Syst. Evol. Microbiol.">
        <title>The Global Catalogue of Microorganisms (GCM) 10K type strain sequencing project: providing services to taxonomists for standard genome sequencing and annotation.</title>
        <authorList>
            <consortium name="The Broad Institute Genomics Platform"/>
            <consortium name="The Broad Institute Genome Sequencing Center for Infectious Disease"/>
            <person name="Wu L."/>
            <person name="Ma J."/>
        </authorList>
    </citation>
    <scope>NUCLEOTIDE SEQUENCE [LARGE SCALE GENOMIC DNA]</scope>
    <source>
        <strain evidence="1 2">JCM 16083</strain>
    </source>
</reference>
<accession>A0ABN1MN78</accession>
<sequence>MQTGLSQIRQLNEALLVMKHFVELSAHLLPYLEKITRKKRLNKKEKQDKAFVFHVYENYDVDPETSRALLNSDIILLIMKSFHSLKNRTKENDSETMLYLSNFYKEYHRLIKTWSKIEMN</sequence>
<name>A0ABN1MN78_9FLAO</name>
<dbReference type="RefSeq" id="WP_343785660.1">
    <property type="nucleotide sequence ID" value="NZ_BAAAFH010000003.1"/>
</dbReference>
<proteinExistence type="predicted"/>
<protein>
    <submittedName>
        <fullName evidence="1">Uncharacterized protein</fullName>
    </submittedName>
</protein>
<comment type="caution">
    <text evidence="1">The sequence shown here is derived from an EMBL/GenBank/DDBJ whole genome shotgun (WGS) entry which is preliminary data.</text>
</comment>
<dbReference type="Proteomes" id="UP001501126">
    <property type="component" value="Unassembled WGS sequence"/>
</dbReference>
<gene>
    <name evidence="1" type="ORF">GCM10009118_11610</name>
</gene>
<evidence type="ECO:0000313" key="1">
    <source>
        <dbReference type="EMBL" id="GAA0874753.1"/>
    </source>
</evidence>
<keyword evidence="2" id="KW-1185">Reference proteome</keyword>
<evidence type="ECO:0000313" key="2">
    <source>
        <dbReference type="Proteomes" id="UP001501126"/>
    </source>
</evidence>